<organism evidence="2 3">
    <name type="scientific">Suillus plorans</name>
    <dbReference type="NCBI Taxonomy" id="116603"/>
    <lineage>
        <taxon>Eukaryota</taxon>
        <taxon>Fungi</taxon>
        <taxon>Dikarya</taxon>
        <taxon>Basidiomycota</taxon>
        <taxon>Agaricomycotina</taxon>
        <taxon>Agaricomycetes</taxon>
        <taxon>Agaricomycetidae</taxon>
        <taxon>Boletales</taxon>
        <taxon>Suillineae</taxon>
        <taxon>Suillaceae</taxon>
        <taxon>Suillus</taxon>
    </lineage>
</organism>
<name>A0A9P7AN26_9AGAM</name>
<dbReference type="Proteomes" id="UP000719766">
    <property type="component" value="Unassembled WGS sequence"/>
</dbReference>
<evidence type="ECO:0000259" key="1">
    <source>
        <dbReference type="PROSITE" id="PS50181"/>
    </source>
</evidence>
<dbReference type="OrthoDB" id="3202382at2759"/>
<evidence type="ECO:0000313" key="3">
    <source>
        <dbReference type="Proteomes" id="UP000719766"/>
    </source>
</evidence>
<reference evidence="2" key="1">
    <citation type="journal article" date="2020" name="New Phytol.">
        <title>Comparative genomics reveals dynamic genome evolution in host specialist ectomycorrhizal fungi.</title>
        <authorList>
            <person name="Lofgren L.A."/>
            <person name="Nguyen N.H."/>
            <person name="Vilgalys R."/>
            <person name="Ruytinx J."/>
            <person name="Liao H.L."/>
            <person name="Branco S."/>
            <person name="Kuo A."/>
            <person name="LaButti K."/>
            <person name="Lipzen A."/>
            <person name="Andreopoulos W."/>
            <person name="Pangilinan J."/>
            <person name="Riley R."/>
            <person name="Hundley H."/>
            <person name="Na H."/>
            <person name="Barry K."/>
            <person name="Grigoriev I.V."/>
            <person name="Stajich J.E."/>
            <person name="Kennedy P.G."/>
        </authorList>
    </citation>
    <scope>NUCLEOTIDE SEQUENCE</scope>
    <source>
        <strain evidence="2">S12</strain>
    </source>
</reference>
<dbReference type="AlphaFoldDB" id="A0A9P7AN26"/>
<protein>
    <recommendedName>
        <fullName evidence="1">F-box domain-containing protein</fullName>
    </recommendedName>
</protein>
<sequence length="182" mass="21240">MSLQFLPYDLLFNIAQDLEIDDVHNLQAVSTHDLLARSRPLPLHSFQRLSDLSTPALIAAVDRARGFEKAWAIRAPRPARPNPYYGNQWYITISVPSHEEIDWLSPITSSYTLCATKSGRVLCWDVRRDICLAEWDPRGDEDEDEDDEDKWELWKCRVEFEERTVYFTMARVLKGLPVFHFL</sequence>
<comment type="caution">
    <text evidence="2">The sequence shown here is derived from an EMBL/GenBank/DDBJ whole genome shotgun (WGS) entry which is preliminary data.</text>
</comment>
<dbReference type="PROSITE" id="PS50181">
    <property type="entry name" value="FBOX"/>
    <property type="match status" value="1"/>
</dbReference>
<dbReference type="InterPro" id="IPR001810">
    <property type="entry name" value="F-box_dom"/>
</dbReference>
<dbReference type="RefSeq" id="XP_041159393.1">
    <property type="nucleotide sequence ID" value="XM_041305126.1"/>
</dbReference>
<accession>A0A9P7AN26</accession>
<proteinExistence type="predicted"/>
<feature type="domain" description="F-box" evidence="1">
    <location>
        <begin position="1"/>
        <end position="49"/>
    </location>
</feature>
<evidence type="ECO:0000313" key="2">
    <source>
        <dbReference type="EMBL" id="KAG1792824.1"/>
    </source>
</evidence>
<keyword evidence="3" id="KW-1185">Reference proteome</keyword>
<dbReference type="EMBL" id="JABBWE010000034">
    <property type="protein sequence ID" value="KAG1792824.1"/>
    <property type="molecule type" value="Genomic_DNA"/>
</dbReference>
<gene>
    <name evidence="2" type="ORF">HD556DRAFT_1432490</name>
</gene>
<dbReference type="GeneID" id="64598890"/>